<dbReference type="Gene3D" id="3.30.1340.10">
    <property type="entry name" value="HPr-like"/>
    <property type="match status" value="1"/>
</dbReference>
<evidence type="ECO:0000256" key="4">
    <source>
        <dbReference type="ARBA" id="ARBA00022490"/>
    </source>
</evidence>
<evidence type="ECO:0000256" key="1">
    <source>
        <dbReference type="ARBA" id="ARBA00003681"/>
    </source>
</evidence>
<organism evidence="7 8">
    <name type="scientific">Phytoactinopolyspora halotolerans</name>
    <dbReference type="NCBI Taxonomy" id="1981512"/>
    <lineage>
        <taxon>Bacteria</taxon>
        <taxon>Bacillati</taxon>
        <taxon>Actinomycetota</taxon>
        <taxon>Actinomycetes</taxon>
        <taxon>Jiangellales</taxon>
        <taxon>Jiangellaceae</taxon>
        <taxon>Phytoactinopolyspora</taxon>
    </lineage>
</organism>
<keyword evidence="8" id="KW-1185">Reference proteome</keyword>
<dbReference type="NCBIfam" id="TIGR01003">
    <property type="entry name" value="PTS_HPr_family"/>
    <property type="match status" value="1"/>
</dbReference>
<keyword evidence="4" id="KW-0963">Cytoplasm</keyword>
<evidence type="ECO:0000313" key="7">
    <source>
        <dbReference type="EMBL" id="NED98745.1"/>
    </source>
</evidence>
<dbReference type="PANTHER" id="PTHR33705">
    <property type="entry name" value="PHOSPHOCARRIER PROTEIN HPR"/>
    <property type="match status" value="1"/>
</dbReference>
<evidence type="ECO:0000256" key="5">
    <source>
        <dbReference type="ARBA" id="ARBA00022683"/>
    </source>
</evidence>
<comment type="caution">
    <text evidence="7">The sequence shown here is derived from an EMBL/GenBank/DDBJ whole genome shotgun (WGS) entry which is preliminary data.</text>
</comment>
<evidence type="ECO:0000259" key="6">
    <source>
        <dbReference type="PROSITE" id="PS51350"/>
    </source>
</evidence>
<dbReference type="InterPro" id="IPR035895">
    <property type="entry name" value="HPr-like_sf"/>
</dbReference>
<dbReference type="EMBL" id="JAAGOA010000001">
    <property type="protein sequence ID" value="NED98745.1"/>
    <property type="molecule type" value="Genomic_DNA"/>
</dbReference>
<evidence type="ECO:0000256" key="2">
    <source>
        <dbReference type="ARBA" id="ARBA00004496"/>
    </source>
</evidence>
<dbReference type="PROSITE" id="PS00369">
    <property type="entry name" value="PTS_HPR_HIS"/>
    <property type="match status" value="1"/>
</dbReference>
<name>A0A6L9S0Q2_9ACTN</name>
<keyword evidence="5" id="KW-0598">Phosphotransferase system</keyword>
<dbReference type="RefSeq" id="WP_163731362.1">
    <property type="nucleotide sequence ID" value="NZ_JAAGOA010000001.1"/>
</dbReference>
<dbReference type="Pfam" id="PF00381">
    <property type="entry name" value="PTS-HPr"/>
    <property type="match status" value="1"/>
</dbReference>
<proteinExistence type="predicted"/>
<dbReference type="SUPFAM" id="SSF55594">
    <property type="entry name" value="HPr-like"/>
    <property type="match status" value="1"/>
</dbReference>
<dbReference type="PRINTS" id="PR00107">
    <property type="entry name" value="PHOSPHOCPHPR"/>
</dbReference>
<dbReference type="GO" id="GO:0009401">
    <property type="term" value="P:phosphoenolpyruvate-dependent sugar phosphotransferase system"/>
    <property type="evidence" value="ECO:0007669"/>
    <property type="project" value="UniProtKB-KW"/>
</dbReference>
<feature type="domain" description="HPr" evidence="6">
    <location>
        <begin position="1"/>
        <end position="89"/>
    </location>
</feature>
<evidence type="ECO:0000256" key="3">
    <source>
        <dbReference type="ARBA" id="ARBA00020422"/>
    </source>
</evidence>
<dbReference type="PROSITE" id="PS51350">
    <property type="entry name" value="PTS_HPR_DOM"/>
    <property type="match status" value="1"/>
</dbReference>
<dbReference type="PANTHER" id="PTHR33705:SF2">
    <property type="entry name" value="PHOSPHOCARRIER PROTEIN NPR"/>
    <property type="match status" value="1"/>
</dbReference>
<dbReference type="AlphaFoldDB" id="A0A6L9S0Q2"/>
<dbReference type="GO" id="GO:0005737">
    <property type="term" value="C:cytoplasm"/>
    <property type="evidence" value="ECO:0007669"/>
    <property type="project" value="UniProtKB-SubCell"/>
</dbReference>
<protein>
    <recommendedName>
        <fullName evidence="3">Phosphocarrier protein HPr</fullName>
    </recommendedName>
</protein>
<dbReference type="CDD" id="cd00367">
    <property type="entry name" value="PTS-HPr_like"/>
    <property type="match status" value="1"/>
</dbReference>
<reference evidence="7 8" key="1">
    <citation type="submission" date="2020-02" db="EMBL/GenBank/DDBJ databases">
        <authorList>
            <person name="Li X.-J."/>
            <person name="Han X.-M."/>
        </authorList>
    </citation>
    <scope>NUCLEOTIDE SEQUENCE [LARGE SCALE GENOMIC DNA]</scope>
    <source>
        <strain evidence="7 8">CCTCC AB 2017055</strain>
    </source>
</reference>
<comment type="function">
    <text evidence="1">General (non sugar-specific) component of the phosphoenolpyruvate-dependent sugar phosphotransferase system (sugar PTS). This major carbohydrate active-transport system catalyzes the phosphorylation of incoming sugar substrates concomitantly with their translocation across the cell membrane. The phosphoryl group from phosphoenolpyruvate (PEP) is transferred to the phosphoryl carrier protein HPr by enzyme I. Phospho-HPr then transfers it to the PTS EIIA domain.</text>
</comment>
<dbReference type="InterPro" id="IPR000032">
    <property type="entry name" value="HPr-like"/>
</dbReference>
<sequence>MPERKTVVASKSGLHARPAAVFVKAAAEQPTKVTIRKPDGEPVDASSILSIMTLGVEQGDEVILSAEGDRAGEALDALVALLERDLDAE</sequence>
<accession>A0A6L9S0Q2</accession>
<dbReference type="InterPro" id="IPR001020">
    <property type="entry name" value="PTS_HPr_His_P_site"/>
</dbReference>
<dbReference type="Proteomes" id="UP000475214">
    <property type="component" value="Unassembled WGS sequence"/>
</dbReference>
<dbReference type="InterPro" id="IPR050399">
    <property type="entry name" value="HPr"/>
</dbReference>
<evidence type="ECO:0000313" key="8">
    <source>
        <dbReference type="Proteomes" id="UP000475214"/>
    </source>
</evidence>
<comment type="subcellular location">
    <subcellularLocation>
        <location evidence="2">Cytoplasm</location>
    </subcellularLocation>
</comment>
<gene>
    <name evidence="7" type="ORF">G1H10_01015</name>
</gene>